<dbReference type="Gene3D" id="1.10.10.10">
    <property type="entry name" value="Winged helix-like DNA-binding domain superfamily/Winged helix DNA-binding domain"/>
    <property type="match status" value="2"/>
</dbReference>
<organism evidence="10 11">
    <name type="scientific">Caldinitratiruptor microaerophilus</name>
    <dbReference type="NCBI Taxonomy" id="671077"/>
    <lineage>
        <taxon>Bacteria</taxon>
        <taxon>Bacillati</taxon>
        <taxon>Bacillota</taxon>
        <taxon>Clostridia</taxon>
        <taxon>Eubacteriales</taxon>
        <taxon>Symbiobacteriaceae</taxon>
        <taxon>Caldinitratiruptor</taxon>
    </lineage>
</organism>
<evidence type="ECO:0000259" key="8">
    <source>
        <dbReference type="Pfam" id="PF21981"/>
    </source>
</evidence>
<evidence type="ECO:0000256" key="4">
    <source>
        <dbReference type="ARBA" id="ARBA00022490"/>
    </source>
</evidence>
<protein>
    <recommendedName>
        <fullName evidence="3 5">Regulatory protein RecX</fullName>
    </recommendedName>
</protein>
<name>A0AA35G9P3_9FIRM</name>
<dbReference type="AlphaFoldDB" id="A0AA35G9P3"/>
<evidence type="ECO:0000313" key="11">
    <source>
        <dbReference type="Proteomes" id="UP001163687"/>
    </source>
</evidence>
<dbReference type="RefSeq" id="WP_264844520.1">
    <property type="nucleotide sequence ID" value="NZ_AP025628.1"/>
</dbReference>
<dbReference type="Pfam" id="PF21982">
    <property type="entry name" value="RecX_HTH1"/>
    <property type="match status" value="1"/>
</dbReference>
<dbReference type="KEGG" id="cmic:caldi_15890"/>
<dbReference type="HAMAP" id="MF_01114">
    <property type="entry name" value="RecX"/>
    <property type="match status" value="1"/>
</dbReference>
<keyword evidence="4 5" id="KW-0963">Cytoplasm</keyword>
<keyword evidence="11" id="KW-1185">Reference proteome</keyword>
<evidence type="ECO:0000256" key="2">
    <source>
        <dbReference type="ARBA" id="ARBA00009695"/>
    </source>
</evidence>
<dbReference type="Proteomes" id="UP001163687">
    <property type="component" value="Chromosome"/>
</dbReference>
<feature type="region of interest" description="Disordered" evidence="6">
    <location>
        <begin position="1"/>
        <end position="24"/>
    </location>
</feature>
<evidence type="ECO:0000259" key="9">
    <source>
        <dbReference type="Pfam" id="PF21982"/>
    </source>
</evidence>
<dbReference type="InterPro" id="IPR003783">
    <property type="entry name" value="Regulatory_RecX"/>
</dbReference>
<comment type="subcellular location">
    <subcellularLocation>
        <location evidence="1 5">Cytoplasm</location>
    </subcellularLocation>
</comment>
<evidence type="ECO:0000259" key="7">
    <source>
        <dbReference type="Pfam" id="PF02631"/>
    </source>
</evidence>
<dbReference type="PANTHER" id="PTHR33602:SF1">
    <property type="entry name" value="REGULATORY PROTEIN RECX FAMILY PROTEIN"/>
    <property type="match status" value="1"/>
</dbReference>
<evidence type="ECO:0000256" key="6">
    <source>
        <dbReference type="SAM" id="MobiDB-lite"/>
    </source>
</evidence>
<feature type="domain" description="RecX second three-helical" evidence="7">
    <location>
        <begin position="74"/>
        <end position="115"/>
    </location>
</feature>
<feature type="domain" description="RecX first three-helical" evidence="9">
    <location>
        <begin position="28"/>
        <end position="67"/>
    </location>
</feature>
<evidence type="ECO:0000256" key="3">
    <source>
        <dbReference type="ARBA" id="ARBA00018111"/>
    </source>
</evidence>
<reference evidence="10" key="1">
    <citation type="submission" date="2022-03" db="EMBL/GenBank/DDBJ databases">
        <title>Complete genome sequence of Caldinitratiruptor microaerophilus.</title>
        <authorList>
            <person name="Mukaiyama R."/>
            <person name="Nishiyama T."/>
            <person name="Ueda K."/>
        </authorList>
    </citation>
    <scope>NUCLEOTIDE SEQUENCE</scope>
    <source>
        <strain evidence="10">JCM 16183</strain>
    </source>
</reference>
<dbReference type="InterPro" id="IPR053924">
    <property type="entry name" value="RecX_HTH_2nd"/>
</dbReference>
<dbReference type="Pfam" id="PF02631">
    <property type="entry name" value="RecX_HTH2"/>
    <property type="match status" value="1"/>
</dbReference>
<evidence type="ECO:0000256" key="1">
    <source>
        <dbReference type="ARBA" id="ARBA00004496"/>
    </source>
</evidence>
<feature type="domain" description="RecX third three-helical" evidence="8">
    <location>
        <begin position="125"/>
        <end position="169"/>
    </location>
</feature>
<dbReference type="PANTHER" id="PTHR33602">
    <property type="entry name" value="REGULATORY PROTEIN RECX FAMILY PROTEIN"/>
    <property type="match status" value="1"/>
</dbReference>
<dbReference type="GO" id="GO:0005737">
    <property type="term" value="C:cytoplasm"/>
    <property type="evidence" value="ECO:0007669"/>
    <property type="project" value="UniProtKB-SubCell"/>
</dbReference>
<comment type="similarity">
    <text evidence="2 5">Belongs to the RecX family.</text>
</comment>
<dbReference type="InterPro" id="IPR053925">
    <property type="entry name" value="RecX_HTH_3rd"/>
</dbReference>
<sequence>MAWRSEPEEPDAGSAGDRRGEGGEAERCLAAALRHLGRRALTAEELSRRLARRGFSEAAVSAALSHLAARGWLDDREYARQYVAAHRQGWALQGPRRLAAELRRRGVPPDIVAEVVGDLGSAELEAQAEALARSRLARMGGADRRTAWRRLSGLLARRGFEPEVVASVLRRVLAAPDPDASDEPL</sequence>
<dbReference type="InterPro" id="IPR053926">
    <property type="entry name" value="RecX_HTH_1st"/>
</dbReference>
<gene>
    <name evidence="5" type="primary">recX</name>
    <name evidence="10" type="ORF">caldi_15890</name>
</gene>
<evidence type="ECO:0000256" key="5">
    <source>
        <dbReference type="HAMAP-Rule" id="MF_01114"/>
    </source>
</evidence>
<dbReference type="Pfam" id="PF21981">
    <property type="entry name" value="RecX_HTH3"/>
    <property type="match status" value="1"/>
</dbReference>
<dbReference type="GO" id="GO:0006282">
    <property type="term" value="P:regulation of DNA repair"/>
    <property type="evidence" value="ECO:0007669"/>
    <property type="project" value="UniProtKB-UniRule"/>
</dbReference>
<dbReference type="InterPro" id="IPR036388">
    <property type="entry name" value="WH-like_DNA-bd_sf"/>
</dbReference>
<accession>A0AA35G9P3</accession>
<proteinExistence type="inferred from homology"/>
<dbReference type="EMBL" id="AP025628">
    <property type="protein sequence ID" value="BDG60499.1"/>
    <property type="molecule type" value="Genomic_DNA"/>
</dbReference>
<evidence type="ECO:0000313" key="10">
    <source>
        <dbReference type="EMBL" id="BDG60499.1"/>
    </source>
</evidence>
<comment type="function">
    <text evidence="5">Modulates RecA activity.</text>
</comment>